<dbReference type="GO" id="GO:0008270">
    <property type="term" value="F:zinc ion binding"/>
    <property type="evidence" value="ECO:0007669"/>
    <property type="project" value="UniProtKB-KW"/>
</dbReference>
<feature type="domain" description="B box-type" evidence="9">
    <location>
        <begin position="149"/>
        <end position="189"/>
    </location>
</feature>
<feature type="coiled-coil region" evidence="7">
    <location>
        <begin position="262"/>
        <end position="289"/>
    </location>
</feature>
<organism evidence="11 12">
    <name type="scientific">Gadus morhua</name>
    <name type="common">Atlantic cod</name>
    <dbReference type="NCBI Taxonomy" id="8049"/>
    <lineage>
        <taxon>Eukaryota</taxon>
        <taxon>Metazoa</taxon>
        <taxon>Chordata</taxon>
        <taxon>Craniata</taxon>
        <taxon>Vertebrata</taxon>
        <taxon>Euteleostomi</taxon>
        <taxon>Actinopterygii</taxon>
        <taxon>Neopterygii</taxon>
        <taxon>Teleostei</taxon>
        <taxon>Neoteleostei</taxon>
        <taxon>Acanthomorphata</taxon>
        <taxon>Zeiogadaria</taxon>
        <taxon>Gadariae</taxon>
        <taxon>Gadiformes</taxon>
        <taxon>Gadoidei</taxon>
        <taxon>Gadidae</taxon>
        <taxon>Gadus</taxon>
    </lineage>
</organism>
<dbReference type="Gene3D" id="4.10.830.40">
    <property type="match status" value="1"/>
</dbReference>
<evidence type="ECO:0008006" key="13">
    <source>
        <dbReference type="Google" id="ProtNLM"/>
    </source>
</evidence>
<dbReference type="InterPro" id="IPR001841">
    <property type="entry name" value="Znf_RING"/>
</dbReference>
<keyword evidence="1" id="KW-0399">Innate immunity</keyword>
<evidence type="ECO:0000313" key="11">
    <source>
        <dbReference type="Ensembl" id="ENSGMOP00000039530.1"/>
    </source>
</evidence>
<evidence type="ECO:0000256" key="4">
    <source>
        <dbReference type="ARBA" id="ARBA00022833"/>
    </source>
</evidence>
<feature type="domain" description="B30.2/SPRY" evidence="10">
    <location>
        <begin position="344"/>
        <end position="534"/>
    </location>
</feature>
<dbReference type="Pfam" id="PF15227">
    <property type="entry name" value="zf-C3HC4_4"/>
    <property type="match status" value="1"/>
</dbReference>
<keyword evidence="3 6" id="KW-0863">Zinc-finger</keyword>
<evidence type="ECO:0000256" key="5">
    <source>
        <dbReference type="ARBA" id="ARBA00022859"/>
    </source>
</evidence>
<dbReference type="InterPro" id="IPR043136">
    <property type="entry name" value="B30.2/SPRY_sf"/>
</dbReference>
<dbReference type="PROSITE" id="PS00518">
    <property type="entry name" value="ZF_RING_1"/>
    <property type="match status" value="1"/>
</dbReference>
<dbReference type="Proteomes" id="UP000694546">
    <property type="component" value="Chromosome 8"/>
</dbReference>
<dbReference type="InterPro" id="IPR058030">
    <property type="entry name" value="TRIM8/14/16/25/29/45/65_CC"/>
</dbReference>
<keyword evidence="7" id="KW-0175">Coiled coil</keyword>
<keyword evidence="2" id="KW-0479">Metal-binding</keyword>
<dbReference type="AlphaFoldDB" id="A0A8C5B3C6"/>
<dbReference type="SMART" id="SM00336">
    <property type="entry name" value="BBOX"/>
    <property type="match status" value="1"/>
</dbReference>
<dbReference type="PROSITE" id="PS50188">
    <property type="entry name" value="B302_SPRY"/>
    <property type="match status" value="1"/>
</dbReference>
<proteinExistence type="predicted"/>
<name>A0A8C5B3C6_GADMO</name>
<dbReference type="SUPFAM" id="SSF49899">
    <property type="entry name" value="Concanavalin A-like lectins/glucanases"/>
    <property type="match status" value="1"/>
</dbReference>
<dbReference type="Gene3D" id="3.30.160.60">
    <property type="entry name" value="Classic Zinc Finger"/>
    <property type="match status" value="1"/>
</dbReference>
<keyword evidence="5" id="KW-0391">Immunity</keyword>
<dbReference type="InterPro" id="IPR017907">
    <property type="entry name" value="Znf_RING_CS"/>
</dbReference>
<dbReference type="OMA" id="KSHECGF"/>
<dbReference type="Pfam" id="PF25600">
    <property type="entry name" value="TRIM_CC"/>
    <property type="match status" value="1"/>
</dbReference>
<dbReference type="SMART" id="SM00184">
    <property type="entry name" value="RING"/>
    <property type="match status" value="1"/>
</dbReference>
<evidence type="ECO:0000256" key="2">
    <source>
        <dbReference type="ARBA" id="ARBA00022723"/>
    </source>
</evidence>
<evidence type="ECO:0000256" key="7">
    <source>
        <dbReference type="SAM" id="Coils"/>
    </source>
</evidence>
<keyword evidence="4" id="KW-0862">Zinc</keyword>
<evidence type="ECO:0000259" key="10">
    <source>
        <dbReference type="PROSITE" id="PS50188"/>
    </source>
</evidence>
<evidence type="ECO:0000259" key="8">
    <source>
        <dbReference type="PROSITE" id="PS50089"/>
    </source>
</evidence>
<dbReference type="InterPro" id="IPR001870">
    <property type="entry name" value="B30.2/SPRY"/>
</dbReference>
<dbReference type="InterPro" id="IPR003877">
    <property type="entry name" value="SPRY_dom"/>
</dbReference>
<dbReference type="CDD" id="cd19769">
    <property type="entry name" value="Bbox2_TRIM16-like"/>
    <property type="match status" value="1"/>
</dbReference>
<dbReference type="GeneTree" id="ENSGT01150000286950"/>
<dbReference type="PANTHER" id="PTHR25465:SF5">
    <property type="entry name" value="E3 UBIQUITIN_ISG15 LIGASE TRIM25-RELATED"/>
    <property type="match status" value="1"/>
</dbReference>
<sequence length="534" mass="60722">MAQQKSLLDRDRYCCSICLDLLGNPGTLACGHSYCLDCIRQHWDNQALQGVYSCPQCRQTFKTRPDVAKTTVLADVMEDLKGTQLQDTPPDHCYAGPEDVGCDVCTGRKMKAIKTCLVCQVSYCEEHLQSHYLVAGLKRHKLVEPAADLQDNICPRHNEVMNIFCRQDRQAICHLCFLDEHRSHDTVSAEAERNERQKELSGYQRATRARVKEVEQDLEVLQQEMDSINRFADEAVRHADEMFVDLIRSVERRRSEVTAETRTEQEAGLKRVRDLRKSLEQELVQMKGSGADLDRLSQTQSHITFLQKYPWNYSIRRSTARPTRDVRTTQRFNNGTVALAEMKDKLALFLEDDSAQLSLAEAPVEVLPSEQLHTRAQLLTYSCELSIDPSTTRLLLTPGDRGVTQRGGTAGGCRSKESLTGRHYWEVKWKGFVTINVGYKDSSWDHQGFGKDSQSWALIIQPNTVQFQHDRIPIRILGPPPSRVGVYLDYSSGTLCFYSISDTMTLLHKVKTTFTKPLYAGLWLDGLWLVELKG</sequence>
<dbReference type="Pfam" id="PF00622">
    <property type="entry name" value="SPRY"/>
    <property type="match status" value="1"/>
</dbReference>
<feature type="domain" description="RING-type" evidence="8">
    <location>
        <begin position="15"/>
        <end position="58"/>
    </location>
</feature>
<evidence type="ECO:0000256" key="1">
    <source>
        <dbReference type="ARBA" id="ARBA00022588"/>
    </source>
</evidence>
<dbReference type="SUPFAM" id="SSF57845">
    <property type="entry name" value="B-box zinc-binding domain"/>
    <property type="match status" value="1"/>
</dbReference>
<dbReference type="InterPro" id="IPR013083">
    <property type="entry name" value="Znf_RING/FYVE/PHD"/>
</dbReference>
<dbReference type="PROSITE" id="PS50119">
    <property type="entry name" value="ZF_BBOX"/>
    <property type="match status" value="1"/>
</dbReference>
<dbReference type="PANTHER" id="PTHR25465">
    <property type="entry name" value="B-BOX DOMAIN CONTAINING"/>
    <property type="match status" value="1"/>
</dbReference>
<evidence type="ECO:0000313" key="12">
    <source>
        <dbReference type="Proteomes" id="UP000694546"/>
    </source>
</evidence>
<protein>
    <recommendedName>
        <fullName evidence="13">Tripartite motif-containing protein 16-like</fullName>
    </recommendedName>
</protein>
<accession>A0A8C5B3C6</accession>
<dbReference type="InterPro" id="IPR051051">
    <property type="entry name" value="E3_ubiq-ligase_TRIM/RNF"/>
</dbReference>
<dbReference type="PROSITE" id="PS50089">
    <property type="entry name" value="ZF_RING_2"/>
    <property type="match status" value="1"/>
</dbReference>
<dbReference type="CDD" id="cd19802">
    <property type="entry name" value="Bbox1_TRIM8-like"/>
    <property type="match status" value="1"/>
</dbReference>
<dbReference type="InterPro" id="IPR013320">
    <property type="entry name" value="ConA-like_dom_sf"/>
</dbReference>
<reference evidence="11" key="1">
    <citation type="submission" date="2025-08" db="UniProtKB">
        <authorList>
            <consortium name="Ensembl"/>
        </authorList>
    </citation>
    <scope>IDENTIFICATION</scope>
</reference>
<dbReference type="Gene3D" id="3.30.40.10">
    <property type="entry name" value="Zinc/RING finger domain, C3HC4 (zinc finger)"/>
    <property type="match status" value="1"/>
</dbReference>
<evidence type="ECO:0000256" key="6">
    <source>
        <dbReference type="PROSITE-ProRule" id="PRU00024"/>
    </source>
</evidence>
<dbReference type="Ensembl" id="ENSGMOT00000046055.1">
    <property type="protein sequence ID" value="ENSGMOP00000039530.1"/>
    <property type="gene ID" value="ENSGMOG00000026465.1"/>
</dbReference>
<dbReference type="Gene3D" id="2.60.120.920">
    <property type="match status" value="1"/>
</dbReference>
<evidence type="ECO:0000256" key="3">
    <source>
        <dbReference type="ARBA" id="ARBA00022771"/>
    </source>
</evidence>
<dbReference type="InterPro" id="IPR000315">
    <property type="entry name" value="Znf_B-box"/>
</dbReference>
<keyword evidence="12" id="KW-1185">Reference proteome</keyword>
<reference evidence="11" key="2">
    <citation type="submission" date="2025-09" db="UniProtKB">
        <authorList>
            <consortium name="Ensembl"/>
        </authorList>
    </citation>
    <scope>IDENTIFICATION</scope>
</reference>
<dbReference type="Pfam" id="PF00643">
    <property type="entry name" value="zf-B_box"/>
    <property type="match status" value="1"/>
</dbReference>
<feature type="coiled-coil region" evidence="7">
    <location>
        <begin position="204"/>
        <end position="231"/>
    </location>
</feature>
<evidence type="ECO:0000259" key="9">
    <source>
        <dbReference type="PROSITE" id="PS50119"/>
    </source>
</evidence>
<dbReference type="SUPFAM" id="SSF57850">
    <property type="entry name" value="RING/U-box"/>
    <property type="match status" value="1"/>
</dbReference>